<evidence type="ECO:0000256" key="6">
    <source>
        <dbReference type="SAM" id="Phobius"/>
    </source>
</evidence>
<evidence type="ECO:0000256" key="3">
    <source>
        <dbReference type="ARBA" id="ARBA00022989"/>
    </source>
</evidence>
<gene>
    <name evidence="8" type="ORF">HHI36_019540</name>
</gene>
<name>A0ABD2N7M8_9CUCU</name>
<proteinExistence type="predicted"/>
<dbReference type="Pfam" id="PF01490">
    <property type="entry name" value="Aa_trans"/>
    <property type="match status" value="1"/>
</dbReference>
<comment type="subcellular location">
    <subcellularLocation>
        <location evidence="1">Membrane</location>
        <topology evidence="1">Multi-pass membrane protein</topology>
    </subcellularLocation>
</comment>
<dbReference type="EMBL" id="JABFTP020000083">
    <property type="protein sequence ID" value="KAL3274753.1"/>
    <property type="molecule type" value="Genomic_DNA"/>
</dbReference>
<feature type="transmembrane region" description="Helical" evidence="6">
    <location>
        <begin position="365"/>
        <end position="382"/>
    </location>
</feature>
<dbReference type="PANTHER" id="PTHR22950">
    <property type="entry name" value="AMINO ACID TRANSPORTER"/>
    <property type="match status" value="1"/>
</dbReference>
<feature type="region of interest" description="Disordered" evidence="5">
    <location>
        <begin position="1"/>
        <end position="45"/>
    </location>
</feature>
<feature type="transmembrane region" description="Helical" evidence="6">
    <location>
        <begin position="429"/>
        <end position="452"/>
    </location>
</feature>
<dbReference type="Proteomes" id="UP001516400">
    <property type="component" value="Unassembled WGS sequence"/>
</dbReference>
<feature type="transmembrane region" description="Helical" evidence="6">
    <location>
        <begin position="321"/>
        <end position="344"/>
    </location>
</feature>
<keyword evidence="3 6" id="KW-1133">Transmembrane helix</keyword>
<evidence type="ECO:0000313" key="9">
    <source>
        <dbReference type="Proteomes" id="UP001516400"/>
    </source>
</evidence>
<feature type="transmembrane region" description="Helical" evidence="6">
    <location>
        <begin position="209"/>
        <end position="226"/>
    </location>
</feature>
<dbReference type="PANTHER" id="PTHR22950:SF460">
    <property type="entry name" value="PROTON-COUPLED AMINO ACID TRANSPORTER 4-LIKE PROTEIN"/>
    <property type="match status" value="1"/>
</dbReference>
<sequence>MNNYKSEKNDVPVQNGNGSTVPLVDGTKRDEELGPYDPSEHRKLKHPTSDLDTLIHLLKGSLGSGILSMPLAFSHAGLGMGLACTILIGVICTYCVHILVKSAHTLYKRNRVPALGFAELAHASFLAGPPSFHPWAQFAKAMINFFLVIDLLGCCCVYIGFVSKNVKQVMDFYTHTDYDVRIYMAALLPILIAVNLIRNLKYLSPFSMLANILIGTGMGITFYYISQDLPSVQSVPQFVEIHELPMFFGTAIFALEGIGVVMPLENNMKNPAHFIGCPGVLNFGMAFVVILYSVTGFLGFLKYGKGVESSITLSLPKDEPLAQSVKLMIAVAIFFTYSLQFYVPMQIIWKNVKTKFTSRPNLSEYVIRISLIILTVVLAIVIPNLSGFISLVGAVCLSMLGLIFPAIIESVTIYEEPGFGKYSWKLYKNIFLIIFGLIGFITGTYVSIIEILES</sequence>
<keyword evidence="4 6" id="KW-0472">Membrane</keyword>
<feature type="compositionally biased region" description="Basic and acidic residues" evidence="5">
    <location>
        <begin position="1"/>
        <end position="10"/>
    </location>
</feature>
<reference evidence="8 9" key="1">
    <citation type="journal article" date="2021" name="BMC Biol.">
        <title>Horizontally acquired antibacterial genes associated with adaptive radiation of ladybird beetles.</title>
        <authorList>
            <person name="Li H.S."/>
            <person name="Tang X.F."/>
            <person name="Huang Y.H."/>
            <person name="Xu Z.Y."/>
            <person name="Chen M.L."/>
            <person name="Du X.Y."/>
            <person name="Qiu B.Y."/>
            <person name="Chen P.T."/>
            <person name="Zhang W."/>
            <person name="Slipinski A."/>
            <person name="Escalona H.E."/>
            <person name="Waterhouse R.M."/>
            <person name="Zwick A."/>
            <person name="Pang H."/>
        </authorList>
    </citation>
    <scope>NUCLEOTIDE SEQUENCE [LARGE SCALE GENOMIC DNA]</scope>
    <source>
        <strain evidence="8">SYSU2018</strain>
    </source>
</reference>
<accession>A0ABD2N7M8</accession>
<evidence type="ECO:0000256" key="2">
    <source>
        <dbReference type="ARBA" id="ARBA00022692"/>
    </source>
</evidence>
<keyword evidence="9" id="KW-1185">Reference proteome</keyword>
<comment type="caution">
    <text evidence="8">The sequence shown here is derived from an EMBL/GenBank/DDBJ whole genome shotgun (WGS) entry which is preliminary data.</text>
</comment>
<feature type="transmembrane region" description="Helical" evidence="6">
    <location>
        <begin position="388"/>
        <end position="408"/>
    </location>
</feature>
<dbReference type="AlphaFoldDB" id="A0ABD2N7M8"/>
<protein>
    <recommendedName>
        <fullName evidence="7">Amino acid transporter transmembrane domain-containing protein</fullName>
    </recommendedName>
</protein>
<feature type="transmembrane region" description="Helical" evidence="6">
    <location>
        <begin position="141"/>
        <end position="160"/>
    </location>
</feature>
<dbReference type="GO" id="GO:0016020">
    <property type="term" value="C:membrane"/>
    <property type="evidence" value="ECO:0007669"/>
    <property type="project" value="UniProtKB-SubCell"/>
</dbReference>
<feature type="transmembrane region" description="Helical" evidence="6">
    <location>
        <begin position="180"/>
        <end position="197"/>
    </location>
</feature>
<keyword evidence="2 6" id="KW-0812">Transmembrane</keyword>
<organism evidence="8 9">
    <name type="scientific">Cryptolaemus montrouzieri</name>
    <dbReference type="NCBI Taxonomy" id="559131"/>
    <lineage>
        <taxon>Eukaryota</taxon>
        <taxon>Metazoa</taxon>
        <taxon>Ecdysozoa</taxon>
        <taxon>Arthropoda</taxon>
        <taxon>Hexapoda</taxon>
        <taxon>Insecta</taxon>
        <taxon>Pterygota</taxon>
        <taxon>Neoptera</taxon>
        <taxon>Endopterygota</taxon>
        <taxon>Coleoptera</taxon>
        <taxon>Polyphaga</taxon>
        <taxon>Cucujiformia</taxon>
        <taxon>Coccinelloidea</taxon>
        <taxon>Coccinellidae</taxon>
        <taxon>Scymninae</taxon>
        <taxon>Scymnini</taxon>
        <taxon>Cryptolaemus</taxon>
    </lineage>
</organism>
<feature type="domain" description="Amino acid transporter transmembrane" evidence="7">
    <location>
        <begin position="47"/>
        <end position="449"/>
    </location>
</feature>
<evidence type="ECO:0000256" key="1">
    <source>
        <dbReference type="ARBA" id="ARBA00004141"/>
    </source>
</evidence>
<evidence type="ECO:0000256" key="4">
    <source>
        <dbReference type="ARBA" id="ARBA00023136"/>
    </source>
</evidence>
<feature type="transmembrane region" description="Helical" evidence="6">
    <location>
        <begin position="78"/>
        <end position="100"/>
    </location>
</feature>
<dbReference type="InterPro" id="IPR013057">
    <property type="entry name" value="AA_transpt_TM"/>
</dbReference>
<evidence type="ECO:0000256" key="5">
    <source>
        <dbReference type="SAM" id="MobiDB-lite"/>
    </source>
</evidence>
<feature type="transmembrane region" description="Helical" evidence="6">
    <location>
        <begin position="246"/>
        <end position="264"/>
    </location>
</feature>
<feature type="transmembrane region" description="Helical" evidence="6">
    <location>
        <begin position="276"/>
        <end position="301"/>
    </location>
</feature>
<evidence type="ECO:0000259" key="7">
    <source>
        <dbReference type="Pfam" id="PF01490"/>
    </source>
</evidence>
<evidence type="ECO:0000313" key="8">
    <source>
        <dbReference type="EMBL" id="KAL3274753.1"/>
    </source>
</evidence>